<evidence type="ECO:0000313" key="1">
    <source>
        <dbReference type="EMBL" id="OGY28605.1"/>
    </source>
</evidence>
<organism evidence="1 2">
    <name type="scientific">Candidatus Woykebacteria bacterium RIFCSPHIGHO2_02_FULL_43_16b</name>
    <dbReference type="NCBI Taxonomy" id="1802601"/>
    <lineage>
        <taxon>Bacteria</taxon>
        <taxon>Candidatus Woykeibacteriota</taxon>
    </lineage>
</organism>
<protein>
    <submittedName>
        <fullName evidence="1">Uncharacterized protein</fullName>
    </submittedName>
</protein>
<reference evidence="1 2" key="1">
    <citation type="journal article" date="2016" name="Nat. Commun.">
        <title>Thousands of microbial genomes shed light on interconnected biogeochemical processes in an aquifer system.</title>
        <authorList>
            <person name="Anantharaman K."/>
            <person name="Brown C.T."/>
            <person name="Hug L.A."/>
            <person name="Sharon I."/>
            <person name="Castelle C.J."/>
            <person name="Probst A.J."/>
            <person name="Thomas B.C."/>
            <person name="Singh A."/>
            <person name="Wilkins M.J."/>
            <person name="Karaoz U."/>
            <person name="Brodie E.L."/>
            <person name="Williams K.H."/>
            <person name="Hubbard S.S."/>
            <person name="Banfield J.F."/>
        </authorList>
    </citation>
    <scope>NUCLEOTIDE SEQUENCE [LARGE SCALE GENOMIC DNA]</scope>
</reference>
<accession>A0A1G1WLH9</accession>
<dbReference type="EMBL" id="MHCX01000047">
    <property type="protein sequence ID" value="OGY28605.1"/>
    <property type="molecule type" value="Genomic_DNA"/>
</dbReference>
<comment type="caution">
    <text evidence="1">The sequence shown here is derived from an EMBL/GenBank/DDBJ whole genome shotgun (WGS) entry which is preliminary data.</text>
</comment>
<sequence>MTSQKFKLKKDSFSDARGSYSRFLNIYCDHCGSHILLYQKDGPGPLKRLYQDRVFAPQNIVSPSKPTPLVCSACRSLIAIPAIYEKENRPAYLLLSYAFIKKVGTGEYPPKKAKLDVG</sequence>
<gene>
    <name evidence="1" type="ORF">A3J50_02635</name>
</gene>
<evidence type="ECO:0000313" key="2">
    <source>
        <dbReference type="Proteomes" id="UP000177821"/>
    </source>
</evidence>
<dbReference type="AlphaFoldDB" id="A0A1G1WLH9"/>
<name>A0A1G1WLH9_9BACT</name>
<dbReference type="Proteomes" id="UP000177821">
    <property type="component" value="Unassembled WGS sequence"/>
</dbReference>
<proteinExistence type="predicted"/>